<dbReference type="AlphaFoldDB" id="A0A3R0XRV2"/>
<organism evidence="1">
    <name type="scientific">Shigella dysenteriae</name>
    <dbReference type="NCBI Taxonomy" id="622"/>
    <lineage>
        <taxon>Bacteria</taxon>
        <taxon>Pseudomonadati</taxon>
        <taxon>Pseudomonadota</taxon>
        <taxon>Gammaproteobacteria</taxon>
        <taxon>Enterobacterales</taxon>
        <taxon>Enterobacteriaceae</taxon>
        <taxon>Shigella</taxon>
    </lineage>
</organism>
<proteinExistence type="predicted"/>
<dbReference type="EMBL" id="RVGV01000071">
    <property type="protein sequence ID" value="MLU14574.1"/>
    <property type="molecule type" value="Genomic_DNA"/>
</dbReference>
<dbReference type="Proteomes" id="UP000839527">
    <property type="component" value="Unassembled WGS sequence"/>
</dbReference>
<evidence type="ECO:0000313" key="1">
    <source>
        <dbReference type="EMBL" id="MLU14574.1"/>
    </source>
</evidence>
<name>A0A3R0XRV2_SHIDY</name>
<comment type="caution">
    <text evidence="1">The sequence shown here is derived from an EMBL/GenBank/DDBJ whole genome shotgun (WGS) entry which is preliminary data.</text>
</comment>
<accession>A0A3R0XRV2</accession>
<protein>
    <submittedName>
        <fullName evidence="1">Uncharacterized protein</fullName>
    </submittedName>
</protein>
<sequence length="398" mass="43615">MLSDDDILITGAQHNEMVRFSFATMTYSIVTIQGIRKDYPISFYDNKIYQPQNINSAISTAEFEYLFIYDMDTQTSSKSEMYRGKLREGAVQGVSVHNGQLVFFTGGSYTGGVGGNSNIASLYKTSLFGTLIDAKQFLKSSFISQFGNGVPYYFESQGISFYKNKLTLQCYINDKVFLLVEDDITGLPVEYTYRLNNVKFYGISEVGLTDSQLNAMDPISSIVSKMIDNSSLIQAIGPDTPKLQAFIGHSNGYLEISRINTNKSFSKFYSLLSSSSPLEGVSYTRDGGSTQFYFHKISRMVSPSLYSSSSVAVVGKITIDGLSLLNKITICMAPVSATNAVVKVSFDYDEVHQFMNTSRPLNLTNGTASVVLRFSSDGNGIDILSASGSPIITSITGS</sequence>
<reference evidence="1" key="1">
    <citation type="submission" date="2018-07" db="EMBL/GenBank/DDBJ databases">
        <authorList>
            <person name="Ashton P.M."/>
            <person name="Dallman T."/>
            <person name="Nair S."/>
            <person name="De Pinna E."/>
            <person name="Peters T."/>
            <person name="Grant K."/>
        </authorList>
    </citation>
    <scope>NUCLEOTIDE SEQUENCE [LARGE SCALE GENOMIC DNA]</scope>
    <source>
        <strain evidence="1">561031</strain>
    </source>
</reference>
<gene>
    <name evidence="1" type="ORF">DRW31_20345</name>
</gene>